<evidence type="ECO:0000313" key="4">
    <source>
        <dbReference type="Proteomes" id="UP001500013"/>
    </source>
</evidence>
<sequence length="301" mass="31821">MRPDLHLRTRLSRAVTAPALIATAALLGATVSLAPPAAGAGTAGGTATSTPGGTGTFSHPLRTDSKYFPLTPGMRYSYDGTVTDAEGTHHHQVVFAVTDLVKNVNGTNARVVLDRDYNDGVLSEAELAFFAQDDAGNVWTLGEYPEEYENGTFQGAPSTWINGVRGAHAGILVPGHPTVGTPPFVQGRAPAIDFYDVGQVVGTGLRTCVPTGCYSGVVKIKEWAPNAPEDGNQLKYYAPNVGLVRIAAQGGDAQEVMTLTTLRKLGPEQLSAVRADALRLDHRAYNVSKDYRATGPAHLPR</sequence>
<feature type="chain" id="PRO_5047437673" evidence="2">
    <location>
        <begin position="35"/>
        <end position="301"/>
    </location>
</feature>
<name>A0ABN2R8W9_9MICO</name>
<dbReference type="EMBL" id="BAAAPU010000001">
    <property type="protein sequence ID" value="GAA1965502.1"/>
    <property type="molecule type" value="Genomic_DNA"/>
</dbReference>
<dbReference type="RefSeq" id="WP_344057445.1">
    <property type="nucleotide sequence ID" value="NZ_BAAAPU010000001.1"/>
</dbReference>
<evidence type="ECO:0000313" key="3">
    <source>
        <dbReference type="EMBL" id="GAA1965502.1"/>
    </source>
</evidence>
<evidence type="ECO:0000256" key="1">
    <source>
        <dbReference type="SAM" id="MobiDB-lite"/>
    </source>
</evidence>
<comment type="caution">
    <text evidence="3">The sequence shown here is derived from an EMBL/GenBank/DDBJ whole genome shotgun (WGS) entry which is preliminary data.</text>
</comment>
<evidence type="ECO:0000256" key="2">
    <source>
        <dbReference type="SAM" id="SignalP"/>
    </source>
</evidence>
<proteinExistence type="predicted"/>
<keyword evidence="2" id="KW-0732">Signal</keyword>
<accession>A0ABN2R8W9</accession>
<organism evidence="3 4">
    <name type="scientific">Terrabacter lapilli</name>
    <dbReference type="NCBI Taxonomy" id="436231"/>
    <lineage>
        <taxon>Bacteria</taxon>
        <taxon>Bacillati</taxon>
        <taxon>Actinomycetota</taxon>
        <taxon>Actinomycetes</taxon>
        <taxon>Micrococcales</taxon>
        <taxon>Intrasporangiaceae</taxon>
        <taxon>Terrabacter</taxon>
    </lineage>
</organism>
<protein>
    <submittedName>
        <fullName evidence="3">Uncharacterized protein</fullName>
    </submittedName>
</protein>
<dbReference type="Proteomes" id="UP001500013">
    <property type="component" value="Unassembled WGS sequence"/>
</dbReference>
<gene>
    <name evidence="3" type="ORF">GCM10009817_01610</name>
</gene>
<feature type="region of interest" description="Disordered" evidence="1">
    <location>
        <begin position="38"/>
        <end position="61"/>
    </location>
</feature>
<keyword evidence="4" id="KW-1185">Reference proteome</keyword>
<feature type="signal peptide" evidence="2">
    <location>
        <begin position="1"/>
        <end position="34"/>
    </location>
</feature>
<reference evidence="3 4" key="1">
    <citation type="journal article" date="2019" name="Int. J. Syst. Evol. Microbiol.">
        <title>The Global Catalogue of Microorganisms (GCM) 10K type strain sequencing project: providing services to taxonomists for standard genome sequencing and annotation.</title>
        <authorList>
            <consortium name="The Broad Institute Genomics Platform"/>
            <consortium name="The Broad Institute Genome Sequencing Center for Infectious Disease"/>
            <person name="Wu L."/>
            <person name="Ma J."/>
        </authorList>
    </citation>
    <scope>NUCLEOTIDE SEQUENCE [LARGE SCALE GENOMIC DNA]</scope>
    <source>
        <strain evidence="3 4">JCM 15628</strain>
    </source>
</reference>
<feature type="compositionally biased region" description="Low complexity" evidence="1">
    <location>
        <begin position="38"/>
        <end position="51"/>
    </location>
</feature>